<dbReference type="EMBL" id="CAKXAJ010010371">
    <property type="protein sequence ID" value="CAH2211460.1"/>
    <property type="molecule type" value="Genomic_DNA"/>
</dbReference>
<reference evidence="1" key="1">
    <citation type="submission" date="2022-03" db="EMBL/GenBank/DDBJ databases">
        <authorList>
            <person name="Lindestad O."/>
        </authorList>
    </citation>
    <scope>NUCLEOTIDE SEQUENCE</scope>
</reference>
<evidence type="ECO:0000313" key="2">
    <source>
        <dbReference type="Proteomes" id="UP000838756"/>
    </source>
</evidence>
<keyword evidence="2" id="KW-1185">Reference proteome</keyword>
<dbReference type="AlphaFoldDB" id="A0A8S4QKV0"/>
<proteinExistence type="predicted"/>
<sequence length="159" mass="18328">MVVFRAGKGPERIPPVLLDGTPVQVVEQFKYLGHMLSGSLSDDLDIERERRSLAIRCNMLARRFARCSEDVKITLFKAYCLSFYTSQLWISYTKRFFNTLRIQYDALRVLLKKARYCSASGMFADAGVHNKLLRVVAQASPDSVFIKHWRKVHQIPNTK</sequence>
<dbReference type="OrthoDB" id="10014409at2759"/>
<name>A0A8S4QKV0_9NEOP</name>
<gene>
    <name evidence="1" type="primary">jg2718</name>
    <name evidence="1" type="ORF">PAEG_LOCUS3277</name>
</gene>
<organism evidence="1 2">
    <name type="scientific">Pararge aegeria aegeria</name>
    <dbReference type="NCBI Taxonomy" id="348720"/>
    <lineage>
        <taxon>Eukaryota</taxon>
        <taxon>Metazoa</taxon>
        <taxon>Ecdysozoa</taxon>
        <taxon>Arthropoda</taxon>
        <taxon>Hexapoda</taxon>
        <taxon>Insecta</taxon>
        <taxon>Pterygota</taxon>
        <taxon>Neoptera</taxon>
        <taxon>Endopterygota</taxon>
        <taxon>Lepidoptera</taxon>
        <taxon>Glossata</taxon>
        <taxon>Ditrysia</taxon>
        <taxon>Papilionoidea</taxon>
        <taxon>Nymphalidae</taxon>
        <taxon>Satyrinae</taxon>
        <taxon>Satyrini</taxon>
        <taxon>Parargina</taxon>
        <taxon>Pararge</taxon>
    </lineage>
</organism>
<comment type="caution">
    <text evidence="1">The sequence shown here is derived from an EMBL/GenBank/DDBJ whole genome shotgun (WGS) entry which is preliminary data.</text>
</comment>
<dbReference type="Proteomes" id="UP000838756">
    <property type="component" value="Unassembled WGS sequence"/>
</dbReference>
<accession>A0A8S4QKV0</accession>
<evidence type="ECO:0000313" key="1">
    <source>
        <dbReference type="EMBL" id="CAH2211460.1"/>
    </source>
</evidence>
<protein>
    <submittedName>
        <fullName evidence="1">Jg2718 protein</fullName>
    </submittedName>
</protein>